<evidence type="ECO:0000313" key="3">
    <source>
        <dbReference type="Proteomes" id="UP000075288"/>
    </source>
</evidence>
<feature type="compositionally biased region" description="Polar residues" evidence="1">
    <location>
        <begin position="101"/>
        <end position="112"/>
    </location>
</feature>
<accession>A0A150JQH5</accession>
<feature type="compositionally biased region" description="Low complexity" evidence="1">
    <location>
        <begin position="113"/>
        <end position="134"/>
    </location>
</feature>
<dbReference type="GO" id="GO:0043107">
    <property type="term" value="P:type IV pilus-dependent motility"/>
    <property type="evidence" value="ECO:0007669"/>
    <property type="project" value="InterPro"/>
</dbReference>
<dbReference type="Proteomes" id="UP000075288">
    <property type="component" value="Unassembled WGS sequence"/>
</dbReference>
<organism evidence="2 3">
    <name type="scientific">Heyndrickxia coagulans</name>
    <name type="common">Weizmannia coagulans</name>
    <dbReference type="NCBI Taxonomy" id="1398"/>
    <lineage>
        <taxon>Bacteria</taxon>
        <taxon>Bacillati</taxon>
        <taxon>Bacillota</taxon>
        <taxon>Bacilli</taxon>
        <taxon>Bacillales</taxon>
        <taxon>Bacillaceae</taxon>
        <taxon>Heyndrickxia</taxon>
    </lineage>
</organism>
<feature type="region of interest" description="Disordered" evidence="1">
    <location>
        <begin position="101"/>
        <end position="138"/>
    </location>
</feature>
<dbReference type="PATRIC" id="fig|1398.26.peg.1904"/>
<reference evidence="2 3" key="1">
    <citation type="submission" date="2016-01" db="EMBL/GenBank/DDBJ databases">
        <title>Genome Sequences of Twelve Sporeforming Bacillus Species Isolated from Foods.</title>
        <authorList>
            <person name="Berendsen E.M."/>
            <person name="Wells-Bennik M.H."/>
            <person name="Krawcyk A.O."/>
            <person name="De Jong A."/>
            <person name="Holsappel S."/>
            <person name="Eijlander R.T."/>
            <person name="Kuipers O.P."/>
        </authorList>
    </citation>
    <scope>NUCLEOTIDE SEQUENCE [LARGE SCALE GENOMIC DNA]</scope>
    <source>
        <strain evidence="2 3">B4098</strain>
    </source>
</reference>
<dbReference type="EMBL" id="LQYG01000113">
    <property type="protein sequence ID" value="KYC59368.1"/>
    <property type="molecule type" value="Genomic_DNA"/>
</dbReference>
<sequence length="234" mass="25082">MNLRLNRKQLFIILALFAVCLAGAAGLYWFVLAPAKSGLAGQKAALKSEQQVLSSLQSKKQQSPELQLGNVVSLMRKIPAKPLAEQVLLQFRMAEALSGSRITETDAQQDSAGTSGSEEATQSTTSGTSSGTQQKTDVLPAGVKKLSYTLKVESDSYKSMKTFLQTIENLPRITVIESLNFSPGEGAPGSSGLQYTVTVSTFYYPALSRYSDYLPEIDVPAAGHKSDPVAIKGQ</sequence>
<evidence type="ECO:0008006" key="4">
    <source>
        <dbReference type="Google" id="ProtNLM"/>
    </source>
</evidence>
<dbReference type="Gene3D" id="3.30.70.60">
    <property type="match status" value="1"/>
</dbReference>
<dbReference type="Pfam" id="PF04350">
    <property type="entry name" value="PilO"/>
    <property type="match status" value="1"/>
</dbReference>
<proteinExistence type="predicted"/>
<comment type="caution">
    <text evidence="2">The sequence shown here is derived from an EMBL/GenBank/DDBJ whole genome shotgun (WGS) entry which is preliminary data.</text>
</comment>
<dbReference type="RefSeq" id="WP_013859815.1">
    <property type="nucleotide sequence ID" value="NZ_JARSQH010000007.1"/>
</dbReference>
<gene>
    <name evidence="2" type="ORF">B4098_2609</name>
</gene>
<dbReference type="GO" id="GO:0043683">
    <property type="term" value="P:type IV pilus assembly"/>
    <property type="evidence" value="ECO:0007669"/>
    <property type="project" value="InterPro"/>
</dbReference>
<name>A0A150JQH5_HEYCO</name>
<protein>
    <recommendedName>
        <fullName evidence="4">Pilus assembly protein PilO</fullName>
    </recommendedName>
</protein>
<evidence type="ECO:0000256" key="1">
    <source>
        <dbReference type="SAM" id="MobiDB-lite"/>
    </source>
</evidence>
<dbReference type="InterPro" id="IPR007445">
    <property type="entry name" value="PilO"/>
</dbReference>
<dbReference type="OMA" id="MLPQIDV"/>
<evidence type="ECO:0000313" key="2">
    <source>
        <dbReference type="EMBL" id="KYC59368.1"/>
    </source>
</evidence>
<dbReference type="AlphaFoldDB" id="A0A150JQH5"/>
<dbReference type="InterPro" id="IPR014717">
    <property type="entry name" value="Transl_elong_EF1B/ribsomal_bS6"/>
</dbReference>